<keyword evidence="1" id="KW-0812">Transmembrane</keyword>
<feature type="transmembrane region" description="Helical" evidence="1">
    <location>
        <begin position="220"/>
        <end position="242"/>
    </location>
</feature>
<reference evidence="2" key="1">
    <citation type="submission" date="2022-07" db="EMBL/GenBank/DDBJ databases">
        <title>The genome of Lyophyllum shimeji provides insight into the initial evolution of ectomycorrhizal fungal genome.</title>
        <authorList>
            <person name="Kobayashi Y."/>
            <person name="Shibata T."/>
            <person name="Hirakawa H."/>
            <person name="Shigenobu S."/>
            <person name="Nishiyama T."/>
            <person name="Yamada A."/>
            <person name="Hasebe M."/>
            <person name="Kawaguchi M."/>
        </authorList>
    </citation>
    <scope>NUCLEOTIDE SEQUENCE</scope>
    <source>
        <strain evidence="2">AT787</strain>
    </source>
</reference>
<evidence type="ECO:0000256" key="1">
    <source>
        <dbReference type="SAM" id="Phobius"/>
    </source>
</evidence>
<evidence type="ECO:0000313" key="2">
    <source>
        <dbReference type="EMBL" id="GLB42156.1"/>
    </source>
</evidence>
<feature type="transmembrane region" description="Helical" evidence="1">
    <location>
        <begin position="100"/>
        <end position="122"/>
    </location>
</feature>
<sequence>MPETRFPRAAAVLIALFIECIFYGIYLVTVVTALRRVLRCSTDRPWKSQVKSQRWTLTVLFLMFAVSTLNIVLGLVRILQGLVYNIRVGDAADEQLGRNWLNMVKGLTLCSQILIADVVLIYRCWIIHGKSRRVVLFPILMWWGALACVIVSMYLQVASFSKSAIDISALVPVSTFAWLTTLALNVYANTMIVFRIRRVVNRDDLATEKRSPLFRPLENIMRIIIESGLLYSITCTIFFITLAAGSNALFLTAAMEVQVVGIAFNLILIRARNSARMDTTLHDSGKHRLVICAPEDAKVDDAMNIVAPREIPSRHSC</sequence>
<keyword evidence="3" id="KW-1185">Reference proteome</keyword>
<organism evidence="2 3">
    <name type="scientific">Lyophyllum shimeji</name>
    <name type="common">Hon-shimeji</name>
    <name type="synonym">Tricholoma shimeji</name>
    <dbReference type="NCBI Taxonomy" id="47721"/>
    <lineage>
        <taxon>Eukaryota</taxon>
        <taxon>Fungi</taxon>
        <taxon>Dikarya</taxon>
        <taxon>Basidiomycota</taxon>
        <taxon>Agaricomycotina</taxon>
        <taxon>Agaricomycetes</taxon>
        <taxon>Agaricomycetidae</taxon>
        <taxon>Agaricales</taxon>
        <taxon>Tricholomatineae</taxon>
        <taxon>Lyophyllaceae</taxon>
        <taxon>Lyophyllum</taxon>
    </lineage>
</organism>
<accession>A0A9P3PUZ4</accession>
<keyword evidence="1" id="KW-0472">Membrane</keyword>
<dbReference type="OrthoDB" id="3357408at2759"/>
<evidence type="ECO:0000313" key="3">
    <source>
        <dbReference type="Proteomes" id="UP001063166"/>
    </source>
</evidence>
<feature type="transmembrane region" description="Helical" evidence="1">
    <location>
        <begin position="248"/>
        <end position="269"/>
    </location>
</feature>
<dbReference type="Proteomes" id="UP001063166">
    <property type="component" value="Unassembled WGS sequence"/>
</dbReference>
<keyword evidence="1" id="KW-1133">Transmembrane helix</keyword>
<feature type="transmembrane region" description="Helical" evidence="1">
    <location>
        <begin position="55"/>
        <end position="80"/>
    </location>
</feature>
<feature type="transmembrane region" description="Helical" evidence="1">
    <location>
        <begin position="12"/>
        <end position="34"/>
    </location>
</feature>
<gene>
    <name evidence="2" type="ORF">LshimejAT787_1101710</name>
</gene>
<feature type="transmembrane region" description="Helical" evidence="1">
    <location>
        <begin position="134"/>
        <end position="155"/>
    </location>
</feature>
<name>A0A9P3PUZ4_LYOSH</name>
<protein>
    <submittedName>
        <fullName evidence="2">Uncharacterized protein</fullName>
    </submittedName>
</protein>
<comment type="caution">
    <text evidence="2">The sequence shown here is derived from an EMBL/GenBank/DDBJ whole genome shotgun (WGS) entry which is preliminary data.</text>
</comment>
<dbReference type="EMBL" id="BRPK01000011">
    <property type="protein sequence ID" value="GLB42156.1"/>
    <property type="molecule type" value="Genomic_DNA"/>
</dbReference>
<proteinExistence type="predicted"/>
<dbReference type="AlphaFoldDB" id="A0A9P3PUZ4"/>
<feature type="transmembrane region" description="Helical" evidence="1">
    <location>
        <begin position="167"/>
        <end position="188"/>
    </location>
</feature>